<keyword evidence="2" id="KW-1185">Reference proteome</keyword>
<dbReference type="OrthoDB" id="2189795at2759"/>
<reference evidence="1 2" key="1">
    <citation type="journal article" date="2020" name="Genome Biol. Evol.">
        <title>Comparative genomics of strictly vertically transmitted, feminizing microsporidia endosymbionts of amphipod crustaceans.</title>
        <authorList>
            <person name="Cormier A."/>
            <person name="Chebbi M.A."/>
            <person name="Giraud I."/>
            <person name="Wattier R."/>
            <person name="Teixeira M."/>
            <person name="Gilbert C."/>
            <person name="Rigaud T."/>
            <person name="Cordaux R."/>
        </authorList>
    </citation>
    <scope>NUCLEOTIDE SEQUENCE [LARGE SCALE GENOMIC DNA]</scope>
    <source>
        <strain evidence="1 2">Ou3-Ou53</strain>
    </source>
</reference>
<evidence type="ECO:0000313" key="1">
    <source>
        <dbReference type="EMBL" id="KAF9764678.1"/>
    </source>
</evidence>
<comment type="caution">
    <text evidence="1">The sequence shown here is derived from an EMBL/GenBank/DDBJ whole genome shotgun (WGS) entry which is preliminary data.</text>
</comment>
<accession>A0A9P6L072</accession>
<dbReference type="EMBL" id="SBJO01000012">
    <property type="protein sequence ID" value="KAF9764678.1"/>
    <property type="molecule type" value="Genomic_DNA"/>
</dbReference>
<gene>
    <name evidence="1" type="ORF">NGRA_0366</name>
</gene>
<sequence length="285" mass="32984">MNNKISKTINLIKKSYNQPLVFHALCNHLCYIMEGANPIYEIKDEWSKILIYSVVQNNIPNQGLESKIVSLLRTLKKEKNNKATRLKIMIIAWYLKNRNVGSVNNIILFELVNSFLGISEYIDGLIISILNSTVNASQLGCKANKKFRNESLEQMVKKIRASNIDDTCKILALPLYTQYDVEPVLGEVDIQNTLDNFFLFECVCYYAKYCKNESYVRNLIPQNEIFIANLSRFIQKNFEIEATSQTTELCLEDREIYKLILEAYEIAPDKNKFKSNLLEYISSLK</sequence>
<protein>
    <submittedName>
        <fullName evidence="1">Uncharacterized protein</fullName>
    </submittedName>
</protein>
<organism evidence="1 2">
    <name type="scientific">Nosema granulosis</name>
    <dbReference type="NCBI Taxonomy" id="83296"/>
    <lineage>
        <taxon>Eukaryota</taxon>
        <taxon>Fungi</taxon>
        <taxon>Fungi incertae sedis</taxon>
        <taxon>Microsporidia</taxon>
        <taxon>Nosematidae</taxon>
        <taxon>Nosema</taxon>
    </lineage>
</organism>
<name>A0A9P6L072_9MICR</name>
<evidence type="ECO:0000313" key="2">
    <source>
        <dbReference type="Proteomes" id="UP000740883"/>
    </source>
</evidence>
<dbReference type="AlphaFoldDB" id="A0A9P6L072"/>
<proteinExistence type="predicted"/>
<dbReference type="Proteomes" id="UP000740883">
    <property type="component" value="Unassembled WGS sequence"/>
</dbReference>